<sequence length="179" mass="19205">MDFTDIKRDDSDNQGGTLPRFYYGFCDEVKTWPTLPSPEAAADLEALGKVTGTIEMETGKRMYEVEIALNSGEAKDEEIGEVGGMSYKHIFDLFITKMNAQLRGFARASLNRKVFLVVPDANGNNVMIGNENFPAMRQAGGGSGTGNNEGRNGAGLSFYSYGPGPAPIIEGVIPLTPAA</sequence>
<reference evidence="1 2" key="1">
    <citation type="submission" date="2018-05" db="EMBL/GenBank/DDBJ databases">
        <title>Marinifilum breve JC075T sp. nov., a marine bacterium isolated from Yongle Blue Hole in the South China Sea.</title>
        <authorList>
            <person name="Fu T."/>
        </authorList>
    </citation>
    <scope>NUCLEOTIDE SEQUENCE [LARGE SCALE GENOMIC DNA]</scope>
    <source>
        <strain evidence="1 2">JC075</strain>
    </source>
</reference>
<evidence type="ECO:0000313" key="2">
    <source>
        <dbReference type="Proteomes" id="UP000248079"/>
    </source>
</evidence>
<dbReference type="AlphaFoldDB" id="A0A2V3ZT77"/>
<name>A0A2V3ZT77_9BACT</name>
<gene>
    <name evidence="1" type="ORF">DF185_19880</name>
</gene>
<dbReference type="RefSeq" id="WP_110362939.1">
    <property type="nucleotide sequence ID" value="NZ_QFLI01000011.1"/>
</dbReference>
<proteinExistence type="predicted"/>
<keyword evidence="2" id="KW-1185">Reference proteome</keyword>
<dbReference type="Proteomes" id="UP000248079">
    <property type="component" value="Unassembled WGS sequence"/>
</dbReference>
<accession>A0A2V3ZT77</accession>
<dbReference type="EMBL" id="QFLI01000011">
    <property type="protein sequence ID" value="PXX96902.1"/>
    <property type="molecule type" value="Genomic_DNA"/>
</dbReference>
<evidence type="ECO:0000313" key="1">
    <source>
        <dbReference type="EMBL" id="PXX96902.1"/>
    </source>
</evidence>
<protein>
    <submittedName>
        <fullName evidence="1">Uncharacterized protein</fullName>
    </submittedName>
</protein>
<dbReference type="OrthoDB" id="1071625at2"/>
<comment type="caution">
    <text evidence="1">The sequence shown here is derived from an EMBL/GenBank/DDBJ whole genome shotgun (WGS) entry which is preliminary data.</text>
</comment>
<organism evidence="1 2">
    <name type="scientific">Marinifilum breve</name>
    <dbReference type="NCBI Taxonomy" id="2184082"/>
    <lineage>
        <taxon>Bacteria</taxon>
        <taxon>Pseudomonadati</taxon>
        <taxon>Bacteroidota</taxon>
        <taxon>Bacteroidia</taxon>
        <taxon>Marinilabiliales</taxon>
        <taxon>Marinifilaceae</taxon>
    </lineage>
</organism>